<evidence type="ECO:0000256" key="2">
    <source>
        <dbReference type="ARBA" id="ARBA00022475"/>
    </source>
</evidence>
<accession>A0AAP2GR07</accession>
<keyword evidence="2" id="KW-1003">Cell membrane</keyword>
<dbReference type="RefSeq" id="WP_254085420.1">
    <property type="nucleotide sequence ID" value="NZ_JAHESE010000016.1"/>
</dbReference>
<evidence type="ECO:0000256" key="6">
    <source>
        <dbReference type="SAM" id="Phobius"/>
    </source>
</evidence>
<feature type="transmembrane region" description="Helical" evidence="6">
    <location>
        <begin position="248"/>
        <end position="269"/>
    </location>
</feature>
<dbReference type="EMBL" id="JAHESE010000016">
    <property type="protein sequence ID" value="MBT1709844.1"/>
    <property type="molecule type" value="Genomic_DNA"/>
</dbReference>
<reference evidence="7 8" key="1">
    <citation type="submission" date="2021-05" db="EMBL/GenBank/DDBJ databases">
        <title>A Polyphasic approach of four new species of the genus Ohtaekwangia: Ohtaekwangia histidinii sp. nov., Ohtaekwangia cretensis sp. nov., Ohtaekwangia indiensis sp. nov., Ohtaekwangia reichenbachii sp. nov. from diverse environment.</title>
        <authorList>
            <person name="Octaviana S."/>
        </authorList>
    </citation>
    <scope>NUCLEOTIDE SEQUENCE [LARGE SCALE GENOMIC DNA]</scope>
    <source>
        <strain evidence="7 8">PWU5</strain>
    </source>
</reference>
<dbReference type="GO" id="GO:0005886">
    <property type="term" value="C:plasma membrane"/>
    <property type="evidence" value="ECO:0007669"/>
    <property type="project" value="UniProtKB-SubCell"/>
</dbReference>
<evidence type="ECO:0000313" key="7">
    <source>
        <dbReference type="EMBL" id="MBT1709844.1"/>
    </source>
</evidence>
<keyword evidence="4 6" id="KW-1133">Transmembrane helix</keyword>
<comment type="caution">
    <text evidence="7">The sequence shown here is derived from an EMBL/GenBank/DDBJ whole genome shotgun (WGS) entry which is preliminary data.</text>
</comment>
<evidence type="ECO:0000256" key="1">
    <source>
        <dbReference type="ARBA" id="ARBA00004651"/>
    </source>
</evidence>
<feature type="transmembrane region" description="Helical" evidence="6">
    <location>
        <begin position="30"/>
        <end position="53"/>
    </location>
</feature>
<keyword evidence="5 6" id="KW-0472">Membrane</keyword>
<evidence type="ECO:0000256" key="4">
    <source>
        <dbReference type="ARBA" id="ARBA00022989"/>
    </source>
</evidence>
<name>A0AAP2GR07_9BACT</name>
<feature type="transmembrane region" description="Helical" evidence="6">
    <location>
        <begin position="134"/>
        <end position="158"/>
    </location>
</feature>
<feature type="transmembrane region" description="Helical" evidence="6">
    <location>
        <begin position="178"/>
        <end position="201"/>
    </location>
</feature>
<organism evidence="7 8">
    <name type="scientific">Dawidia cretensis</name>
    <dbReference type="NCBI Taxonomy" id="2782350"/>
    <lineage>
        <taxon>Bacteria</taxon>
        <taxon>Pseudomonadati</taxon>
        <taxon>Bacteroidota</taxon>
        <taxon>Cytophagia</taxon>
        <taxon>Cytophagales</taxon>
        <taxon>Chryseotaleaceae</taxon>
        <taxon>Dawidia</taxon>
    </lineage>
</organism>
<keyword evidence="3 6" id="KW-0812">Transmembrane</keyword>
<evidence type="ECO:0000256" key="3">
    <source>
        <dbReference type="ARBA" id="ARBA00022692"/>
    </source>
</evidence>
<dbReference type="PIRSF" id="PIRSF035875">
    <property type="entry name" value="RNase_BN"/>
    <property type="match status" value="1"/>
</dbReference>
<dbReference type="Pfam" id="PF03631">
    <property type="entry name" value="Virul_fac_BrkB"/>
    <property type="match status" value="1"/>
</dbReference>
<feature type="transmembrane region" description="Helical" evidence="6">
    <location>
        <begin position="213"/>
        <end position="236"/>
    </location>
</feature>
<proteinExistence type="predicted"/>
<dbReference type="PANTHER" id="PTHR30213:SF1">
    <property type="entry name" value="INNER MEMBRANE PROTEIN YHJD"/>
    <property type="match status" value="1"/>
</dbReference>
<dbReference type="PANTHER" id="PTHR30213">
    <property type="entry name" value="INNER MEMBRANE PROTEIN YHJD"/>
    <property type="match status" value="1"/>
</dbReference>
<comment type="subcellular location">
    <subcellularLocation>
        <location evidence="1">Cell membrane</location>
        <topology evidence="1">Multi-pass membrane protein</topology>
    </subcellularLocation>
</comment>
<evidence type="ECO:0000256" key="5">
    <source>
        <dbReference type="ARBA" id="ARBA00023136"/>
    </source>
</evidence>
<dbReference type="AlphaFoldDB" id="A0AAP2GR07"/>
<gene>
    <name evidence="7" type="ORF">KK062_16485</name>
</gene>
<protein>
    <submittedName>
        <fullName evidence="7">YihY/virulence factor BrkB family protein</fullName>
    </submittedName>
</protein>
<dbReference type="Proteomes" id="UP001319080">
    <property type="component" value="Unassembled WGS sequence"/>
</dbReference>
<evidence type="ECO:0000313" key="8">
    <source>
        <dbReference type="Proteomes" id="UP001319080"/>
    </source>
</evidence>
<feature type="transmembrane region" description="Helical" evidence="6">
    <location>
        <begin position="90"/>
        <end position="113"/>
    </location>
</feature>
<dbReference type="InterPro" id="IPR017039">
    <property type="entry name" value="Virul_fac_BrkB"/>
</dbReference>
<sequence>MRVLRQIWSVLKKAGTEFIEDNGMKLSASLSYYTIFSLGPILIIIISLAGIYWGRDAVQGRIYDEINGLVGNSAALQIQDIIKNIEKSQLGASGAVIGFIVLLVGATGVFTEIQDSINYIWSIRSKPKKGLLKLLLNRLISFSLIVSVGFLLMVSLILNALLELLHDRLEIYFNDVSVYLFQGLNFMLIYVVIACLFAIIFKVLPDASIRWRDAFVGAAFTAVLFLVGKSLISVYVTNSSIGVTYGTAASIVILLLWIYYTSIILFYGAEFTKVYTVNYGAGIKPDKTAVFIIKQETREVPGDQRINVLH</sequence>
<dbReference type="NCBIfam" id="TIGR00765">
    <property type="entry name" value="yihY_not_rbn"/>
    <property type="match status" value="1"/>
</dbReference>
<keyword evidence="8" id="KW-1185">Reference proteome</keyword>